<name>A0A5B7IQJ5_PORTR</name>
<accession>A0A5B7IQJ5</accession>
<protein>
    <submittedName>
        <fullName evidence="2">Uncharacterized protein</fullName>
    </submittedName>
</protein>
<evidence type="ECO:0000313" key="3">
    <source>
        <dbReference type="Proteomes" id="UP000324222"/>
    </source>
</evidence>
<dbReference type="EMBL" id="VSRR010070407">
    <property type="protein sequence ID" value="MPC86082.1"/>
    <property type="molecule type" value="Genomic_DNA"/>
</dbReference>
<feature type="compositionally biased region" description="Gly residues" evidence="1">
    <location>
        <begin position="76"/>
        <end position="85"/>
    </location>
</feature>
<evidence type="ECO:0000256" key="1">
    <source>
        <dbReference type="SAM" id="MobiDB-lite"/>
    </source>
</evidence>
<sequence length="108" mass="11621">MKPRIRVPCRRASLDLLAGTEGKKKTTKRWLDSMKTCSTQGQAINQAAVWTDSEGGGRLNLQSGGEGRLSRETINTGGGAGGGGRTDGRRDTDQQRRQPTGPDRVNKP</sequence>
<keyword evidence="3" id="KW-1185">Reference proteome</keyword>
<feature type="region of interest" description="Disordered" evidence="1">
    <location>
        <begin position="49"/>
        <end position="108"/>
    </location>
</feature>
<evidence type="ECO:0000313" key="2">
    <source>
        <dbReference type="EMBL" id="MPC86082.1"/>
    </source>
</evidence>
<reference evidence="2 3" key="1">
    <citation type="submission" date="2019-05" db="EMBL/GenBank/DDBJ databases">
        <title>Another draft genome of Portunus trituberculatus and its Hox gene families provides insights of decapod evolution.</title>
        <authorList>
            <person name="Jeong J.-H."/>
            <person name="Song I."/>
            <person name="Kim S."/>
            <person name="Choi T."/>
            <person name="Kim D."/>
            <person name="Ryu S."/>
            <person name="Kim W."/>
        </authorList>
    </citation>
    <scope>NUCLEOTIDE SEQUENCE [LARGE SCALE GENOMIC DNA]</scope>
    <source>
        <tissue evidence="2">Muscle</tissue>
    </source>
</reference>
<dbReference type="Proteomes" id="UP000324222">
    <property type="component" value="Unassembled WGS sequence"/>
</dbReference>
<dbReference type="AlphaFoldDB" id="A0A5B7IQJ5"/>
<proteinExistence type="predicted"/>
<gene>
    <name evidence="2" type="ORF">E2C01_080895</name>
</gene>
<feature type="compositionally biased region" description="Basic and acidic residues" evidence="1">
    <location>
        <begin position="86"/>
        <end position="96"/>
    </location>
</feature>
<organism evidence="2 3">
    <name type="scientific">Portunus trituberculatus</name>
    <name type="common">Swimming crab</name>
    <name type="synonym">Neptunus trituberculatus</name>
    <dbReference type="NCBI Taxonomy" id="210409"/>
    <lineage>
        <taxon>Eukaryota</taxon>
        <taxon>Metazoa</taxon>
        <taxon>Ecdysozoa</taxon>
        <taxon>Arthropoda</taxon>
        <taxon>Crustacea</taxon>
        <taxon>Multicrustacea</taxon>
        <taxon>Malacostraca</taxon>
        <taxon>Eumalacostraca</taxon>
        <taxon>Eucarida</taxon>
        <taxon>Decapoda</taxon>
        <taxon>Pleocyemata</taxon>
        <taxon>Brachyura</taxon>
        <taxon>Eubrachyura</taxon>
        <taxon>Portunoidea</taxon>
        <taxon>Portunidae</taxon>
        <taxon>Portuninae</taxon>
        <taxon>Portunus</taxon>
    </lineage>
</organism>
<comment type="caution">
    <text evidence="2">The sequence shown here is derived from an EMBL/GenBank/DDBJ whole genome shotgun (WGS) entry which is preliminary data.</text>
</comment>